<dbReference type="InterPro" id="IPR001345">
    <property type="entry name" value="PG/BPGM_mutase_AS"/>
</dbReference>
<feature type="compositionally biased region" description="Basic and acidic residues" evidence="1">
    <location>
        <begin position="83"/>
        <end position="99"/>
    </location>
</feature>
<dbReference type="SUPFAM" id="SSF53254">
    <property type="entry name" value="Phosphoglycerate mutase-like"/>
    <property type="match status" value="1"/>
</dbReference>
<evidence type="ECO:0000313" key="3">
    <source>
        <dbReference type="Proteomes" id="UP001296943"/>
    </source>
</evidence>
<gene>
    <name evidence="2" type="ORF">JOC48_003714</name>
</gene>
<dbReference type="PANTHER" id="PTHR48100">
    <property type="entry name" value="BROAD-SPECIFICITY PHOSPHATASE YOR283W-RELATED"/>
    <property type="match status" value="1"/>
</dbReference>
<dbReference type="PANTHER" id="PTHR48100:SF59">
    <property type="entry name" value="ADENOSYLCOBALAMIN_ALPHA-RIBAZOLE PHOSPHATASE"/>
    <property type="match status" value="1"/>
</dbReference>
<dbReference type="Proteomes" id="UP001296943">
    <property type="component" value="Unassembled WGS sequence"/>
</dbReference>
<evidence type="ECO:0000313" key="2">
    <source>
        <dbReference type="EMBL" id="MBM7573165.1"/>
    </source>
</evidence>
<comment type="caution">
    <text evidence="2">The sequence shown here is derived from an EMBL/GenBank/DDBJ whole genome shotgun (WGS) entry which is preliminary data.</text>
</comment>
<dbReference type="Gene3D" id="3.40.50.1240">
    <property type="entry name" value="Phosphoglycerate mutase-like"/>
    <property type="match status" value="1"/>
</dbReference>
<dbReference type="PROSITE" id="PS00175">
    <property type="entry name" value="PG_MUTASE"/>
    <property type="match status" value="1"/>
</dbReference>
<protein>
    <submittedName>
        <fullName evidence="2">Phosphatase</fullName>
    </submittedName>
</protein>
<dbReference type="CDD" id="cd07067">
    <property type="entry name" value="HP_PGM_like"/>
    <property type="match status" value="1"/>
</dbReference>
<dbReference type="EMBL" id="JAFBDR010000027">
    <property type="protein sequence ID" value="MBM7573165.1"/>
    <property type="molecule type" value="Genomic_DNA"/>
</dbReference>
<keyword evidence="3" id="KW-1185">Reference proteome</keyword>
<name>A0ABS2N5K8_9BACI</name>
<accession>A0ABS2N5K8</accession>
<sequence>MICLIRHGETDWNYNGMLQGKTDIPLNATGRQQAEECRVFLEDSEWDVIVTSPLIRARQTAEIINKNLNLSIVEMEEFQERSFGDAEGTTKEERNKRYPDGNYPGMETREFVTARVMNGMEQIIEKFGNKKVLLVAHGAVINSILSSISNGEIGSGKTTLINACISNVQFFEGQWKVHNYNQINHLTKYNH</sequence>
<reference evidence="2 3" key="1">
    <citation type="submission" date="2021-01" db="EMBL/GenBank/DDBJ databases">
        <title>Genomic Encyclopedia of Type Strains, Phase IV (KMG-IV): sequencing the most valuable type-strain genomes for metagenomic binning, comparative biology and taxonomic classification.</title>
        <authorList>
            <person name="Goeker M."/>
        </authorList>
    </citation>
    <scope>NUCLEOTIDE SEQUENCE [LARGE SCALE GENOMIC DNA]</scope>
    <source>
        <strain evidence="2 3">DSM 23711</strain>
    </source>
</reference>
<organism evidence="2 3">
    <name type="scientific">Aquibacillus albus</name>
    <dbReference type="NCBI Taxonomy" id="1168171"/>
    <lineage>
        <taxon>Bacteria</taxon>
        <taxon>Bacillati</taxon>
        <taxon>Bacillota</taxon>
        <taxon>Bacilli</taxon>
        <taxon>Bacillales</taxon>
        <taxon>Bacillaceae</taxon>
        <taxon>Aquibacillus</taxon>
    </lineage>
</organism>
<dbReference type="Pfam" id="PF00300">
    <property type="entry name" value="His_Phos_1"/>
    <property type="match status" value="1"/>
</dbReference>
<dbReference type="InterPro" id="IPR013078">
    <property type="entry name" value="His_Pase_superF_clade-1"/>
</dbReference>
<dbReference type="SMART" id="SM00855">
    <property type="entry name" value="PGAM"/>
    <property type="match status" value="1"/>
</dbReference>
<evidence type="ECO:0000256" key="1">
    <source>
        <dbReference type="SAM" id="MobiDB-lite"/>
    </source>
</evidence>
<dbReference type="InterPro" id="IPR029033">
    <property type="entry name" value="His_PPase_superfam"/>
</dbReference>
<dbReference type="InterPro" id="IPR050275">
    <property type="entry name" value="PGM_Phosphatase"/>
</dbReference>
<proteinExistence type="predicted"/>
<dbReference type="RefSeq" id="WP_275580775.1">
    <property type="nucleotide sequence ID" value="NZ_JAFBDR010000027.1"/>
</dbReference>
<feature type="region of interest" description="Disordered" evidence="1">
    <location>
        <begin position="83"/>
        <end position="102"/>
    </location>
</feature>